<accession>A0AAN8Q9C4</accession>
<gene>
    <name evidence="2" type="ORF">J4Q44_G00383620</name>
</gene>
<dbReference type="AlphaFoldDB" id="A0AAN8Q9C4"/>
<organism evidence="2 3">
    <name type="scientific">Coregonus suidteri</name>
    <dbReference type="NCBI Taxonomy" id="861788"/>
    <lineage>
        <taxon>Eukaryota</taxon>
        <taxon>Metazoa</taxon>
        <taxon>Chordata</taxon>
        <taxon>Craniata</taxon>
        <taxon>Vertebrata</taxon>
        <taxon>Euteleostomi</taxon>
        <taxon>Actinopterygii</taxon>
        <taxon>Neopterygii</taxon>
        <taxon>Teleostei</taxon>
        <taxon>Protacanthopterygii</taxon>
        <taxon>Salmoniformes</taxon>
        <taxon>Salmonidae</taxon>
        <taxon>Coregoninae</taxon>
        <taxon>Coregonus</taxon>
    </lineage>
</organism>
<evidence type="ECO:0000313" key="3">
    <source>
        <dbReference type="Proteomes" id="UP001356427"/>
    </source>
</evidence>
<proteinExistence type="predicted"/>
<sequence length="127" mass="13633">MNNSTGSPQSILRQGLCRTPLSCCPYSIPREEYFQTDCGSCWMEAEGGHFLQDLAQHVKQIYAINKEGAVTSDGPEEARLLVVGEAAWGTESVLGPTSAYRGMVTERRGSSTLRSGTPVPDGPVAVI</sequence>
<keyword evidence="3" id="KW-1185">Reference proteome</keyword>
<feature type="region of interest" description="Disordered" evidence="1">
    <location>
        <begin position="107"/>
        <end position="127"/>
    </location>
</feature>
<protein>
    <submittedName>
        <fullName evidence="2">Uncharacterized protein</fullName>
    </submittedName>
</protein>
<reference evidence="2 3" key="1">
    <citation type="submission" date="2021-04" db="EMBL/GenBank/DDBJ databases">
        <authorList>
            <person name="De Guttry C."/>
            <person name="Zahm M."/>
            <person name="Klopp C."/>
            <person name="Cabau C."/>
            <person name="Louis A."/>
            <person name="Berthelot C."/>
            <person name="Parey E."/>
            <person name="Roest Crollius H."/>
            <person name="Montfort J."/>
            <person name="Robinson-Rechavi M."/>
            <person name="Bucao C."/>
            <person name="Bouchez O."/>
            <person name="Gislard M."/>
            <person name="Lluch J."/>
            <person name="Milhes M."/>
            <person name="Lampietro C."/>
            <person name="Lopez Roques C."/>
            <person name="Donnadieu C."/>
            <person name="Braasch I."/>
            <person name="Desvignes T."/>
            <person name="Postlethwait J."/>
            <person name="Bobe J."/>
            <person name="Wedekind C."/>
            <person name="Guiguen Y."/>
        </authorList>
    </citation>
    <scope>NUCLEOTIDE SEQUENCE [LARGE SCALE GENOMIC DNA]</scope>
    <source>
        <strain evidence="2">Cs_M1</strain>
        <tissue evidence="2">Blood</tissue>
    </source>
</reference>
<evidence type="ECO:0000313" key="2">
    <source>
        <dbReference type="EMBL" id="KAK6291231.1"/>
    </source>
</evidence>
<dbReference type="EMBL" id="JAGTTL010000043">
    <property type="protein sequence ID" value="KAK6291231.1"/>
    <property type="molecule type" value="Genomic_DNA"/>
</dbReference>
<comment type="caution">
    <text evidence="2">The sequence shown here is derived from an EMBL/GenBank/DDBJ whole genome shotgun (WGS) entry which is preliminary data.</text>
</comment>
<evidence type="ECO:0000256" key="1">
    <source>
        <dbReference type="SAM" id="MobiDB-lite"/>
    </source>
</evidence>
<dbReference type="Proteomes" id="UP001356427">
    <property type="component" value="Unassembled WGS sequence"/>
</dbReference>
<name>A0AAN8Q9C4_9TELE</name>